<keyword evidence="1" id="KW-0732">Signal</keyword>
<evidence type="ECO:0000313" key="3">
    <source>
        <dbReference type="Proteomes" id="UP001271723"/>
    </source>
</evidence>
<dbReference type="RefSeq" id="WP_086755210.1">
    <property type="nucleotide sequence ID" value="NZ_JAGJBZ010000001.1"/>
</dbReference>
<evidence type="ECO:0000256" key="1">
    <source>
        <dbReference type="SAM" id="SignalP"/>
    </source>
</evidence>
<dbReference type="Proteomes" id="UP001271723">
    <property type="component" value="Unassembled WGS sequence"/>
</dbReference>
<dbReference type="InterPro" id="IPR006311">
    <property type="entry name" value="TAT_signal"/>
</dbReference>
<dbReference type="Gene3D" id="2.60.20.30">
    <property type="match status" value="1"/>
</dbReference>
<dbReference type="EMBL" id="JARAVY010000007">
    <property type="protein sequence ID" value="MDX2910927.1"/>
    <property type="molecule type" value="Genomic_DNA"/>
</dbReference>
<dbReference type="InterPro" id="IPR015791">
    <property type="entry name" value="Antimic/Inh_G_crystallin-like"/>
</dbReference>
<gene>
    <name evidence="2" type="ORF">PV517_19780</name>
</gene>
<proteinExistence type="predicted"/>
<accession>A0ABU4L593</accession>
<evidence type="ECO:0008006" key="4">
    <source>
        <dbReference type="Google" id="ProtNLM"/>
    </source>
</evidence>
<keyword evidence="3" id="KW-1185">Reference proteome</keyword>
<name>A0ABU4L593_9ACTN</name>
<evidence type="ECO:0000313" key="2">
    <source>
        <dbReference type="EMBL" id="MDX2910927.1"/>
    </source>
</evidence>
<comment type="caution">
    <text evidence="2">The sequence shown here is derived from an EMBL/GenBank/DDBJ whole genome shotgun (WGS) entry which is preliminary data.</text>
</comment>
<dbReference type="PROSITE" id="PS51318">
    <property type="entry name" value="TAT"/>
    <property type="match status" value="1"/>
</dbReference>
<sequence length="127" mass="14015">MNRRTKRVVLAALTTVLAAASLTVGTASQASAINEVPCTRPDFTTLWGTTDSLDPNPDWKVCYANAGETEVNPASGKDYLQAFNTGNNRVQWHGDGRWQPNAPVEKWTRFEFPNHPGGVHIDKLKIH</sequence>
<reference evidence="2 3" key="1">
    <citation type="journal article" date="2023" name="Microb. Genom.">
        <title>Mesoterricola silvestris gen. nov., sp. nov., Mesoterricola sediminis sp. nov., Geothrix oryzae sp. nov., Geothrix edaphica sp. nov., Geothrix rubra sp. nov., and Geothrix limicola sp. nov., six novel members of Acidobacteriota isolated from soils.</title>
        <authorList>
            <person name="Weisberg A.J."/>
            <person name="Pearce E."/>
            <person name="Kramer C.G."/>
            <person name="Chang J.H."/>
            <person name="Clarke C.R."/>
        </authorList>
    </citation>
    <scope>NUCLEOTIDE SEQUENCE [LARGE SCALE GENOMIC DNA]</scope>
    <source>
        <strain evidence="2 3">NRRL_B-2795</strain>
    </source>
</reference>
<feature type="signal peptide" evidence="1">
    <location>
        <begin position="1"/>
        <end position="32"/>
    </location>
</feature>
<protein>
    <recommendedName>
        <fullName evidence="4">Secreted protein</fullName>
    </recommendedName>
</protein>
<feature type="chain" id="PRO_5046591083" description="Secreted protein" evidence="1">
    <location>
        <begin position="33"/>
        <end position="127"/>
    </location>
</feature>
<organism evidence="2 3">
    <name type="scientific">Streptomyces griseiscabiei</name>
    <dbReference type="NCBI Taxonomy" id="2993540"/>
    <lineage>
        <taxon>Bacteria</taxon>
        <taxon>Bacillati</taxon>
        <taxon>Actinomycetota</taxon>
        <taxon>Actinomycetes</taxon>
        <taxon>Kitasatosporales</taxon>
        <taxon>Streptomycetaceae</taxon>
        <taxon>Streptomyces</taxon>
    </lineage>
</organism>